<name>A0A0P1A5H8_PLAHL</name>
<evidence type="ECO:0000313" key="1">
    <source>
        <dbReference type="EMBL" id="CEG35816.1"/>
    </source>
</evidence>
<proteinExistence type="predicted"/>
<dbReference type="GeneID" id="36395201"/>
<accession>A0A0P1A5H8</accession>
<dbReference type="Proteomes" id="UP000054928">
    <property type="component" value="Unassembled WGS sequence"/>
</dbReference>
<keyword evidence="2" id="KW-1185">Reference proteome</keyword>
<evidence type="ECO:0000313" key="2">
    <source>
        <dbReference type="Proteomes" id="UP000054928"/>
    </source>
</evidence>
<dbReference type="EMBL" id="CCYD01000109">
    <property type="protein sequence ID" value="CEG35816.1"/>
    <property type="molecule type" value="Genomic_DNA"/>
</dbReference>
<sequence length="90" mass="9849">MPYKWTSGADQIVRYCGRAVCKTGWSIHLAQLQRNLFDGHGAGYIAIAQRVLPMPNVVLHPGVYLVGVLKNTCGSLLCDAGHQSRRSDNP</sequence>
<dbReference type="AlphaFoldDB" id="A0A0P1A5H8"/>
<dbReference type="RefSeq" id="XP_024572185.1">
    <property type="nucleotide sequence ID" value="XM_024728381.1"/>
</dbReference>
<dbReference type="OrthoDB" id="10474937at2759"/>
<reference evidence="2" key="1">
    <citation type="submission" date="2014-09" db="EMBL/GenBank/DDBJ databases">
        <authorList>
            <person name="Sharma Rahul"/>
            <person name="Thines Marco"/>
        </authorList>
    </citation>
    <scope>NUCLEOTIDE SEQUENCE [LARGE SCALE GENOMIC DNA]</scope>
</reference>
<protein>
    <submittedName>
        <fullName evidence="1">Uncharacterized protein</fullName>
    </submittedName>
</protein>
<organism evidence="1 2">
    <name type="scientific">Plasmopara halstedii</name>
    <name type="common">Downy mildew of sunflower</name>
    <dbReference type="NCBI Taxonomy" id="4781"/>
    <lineage>
        <taxon>Eukaryota</taxon>
        <taxon>Sar</taxon>
        <taxon>Stramenopiles</taxon>
        <taxon>Oomycota</taxon>
        <taxon>Peronosporomycetes</taxon>
        <taxon>Peronosporales</taxon>
        <taxon>Peronosporaceae</taxon>
        <taxon>Plasmopara</taxon>
    </lineage>
</organism>